<evidence type="ECO:0000256" key="4">
    <source>
        <dbReference type="ARBA" id="ARBA00022475"/>
    </source>
</evidence>
<dbReference type="InterPro" id="IPR034294">
    <property type="entry name" value="Aquaporin_transptr"/>
</dbReference>
<accession>A0A2M9CYX6</accession>
<feature type="region of interest" description="Disordered" evidence="9">
    <location>
        <begin position="1"/>
        <end position="21"/>
    </location>
</feature>
<dbReference type="AlphaFoldDB" id="A0A2M9CYX6"/>
<feature type="transmembrane region" description="Helical" evidence="10">
    <location>
        <begin position="34"/>
        <end position="54"/>
    </location>
</feature>
<evidence type="ECO:0000256" key="9">
    <source>
        <dbReference type="SAM" id="MobiDB-lite"/>
    </source>
</evidence>
<dbReference type="InterPro" id="IPR023271">
    <property type="entry name" value="Aquaporin-like"/>
</dbReference>
<comment type="caution">
    <text evidence="11">The sequence shown here is derived from an EMBL/GenBank/DDBJ whole genome shotgun (WGS) entry which is preliminary data.</text>
</comment>
<comment type="similarity">
    <text evidence="2 8">Belongs to the MIP/aquaporin (TC 1.A.8) family.</text>
</comment>
<keyword evidence="12" id="KW-1185">Reference proteome</keyword>
<sequence>MSQDFAAPAATAPAPAPAVTDAETATPHVGTRMLVEAFGTFFLVLAICGVALYGRFTNSSLTLAVALAGGIAVLAAIAAVGHISGGHFNPAVTLGAAIAGRTEWINVPLYWVSQLVGGIAAAFVLWATLPSGALPILAQLGAVDPDTTKAKFFAGVANGYGDNSPLAAATSGAFSFDLTSALLIEVLATAVFVGVILGVTSKRANTKLAPIAIGLALASLIMVTAPFTNASLNPARSTAAAVFAGDWALSQLWLFWVAPLVGGAIAGLFALSFAPLKNDVVAAGETDALATEYEAAAVNNAPFGASEAVVAPTAPVAAEPVVAEPAVAEPAAPAPAPAEPVAAADDSVVDDTTVTRAPAADGSAEARSAEDGDETPEQPKA</sequence>
<feature type="compositionally biased region" description="Low complexity" evidence="9">
    <location>
        <begin position="339"/>
        <end position="355"/>
    </location>
</feature>
<protein>
    <submittedName>
        <fullName evidence="11">Aquaporin Z</fullName>
    </submittedName>
</protein>
<evidence type="ECO:0000313" key="12">
    <source>
        <dbReference type="Proteomes" id="UP000231693"/>
    </source>
</evidence>
<dbReference type="OrthoDB" id="9807293at2"/>
<feature type="transmembrane region" description="Helical" evidence="10">
    <location>
        <begin position="181"/>
        <end position="199"/>
    </location>
</feature>
<gene>
    <name evidence="11" type="ORF">CLV28_0356</name>
</gene>
<feature type="transmembrane region" description="Helical" evidence="10">
    <location>
        <begin position="60"/>
        <end position="80"/>
    </location>
</feature>
<evidence type="ECO:0000256" key="8">
    <source>
        <dbReference type="RuleBase" id="RU000477"/>
    </source>
</evidence>
<dbReference type="Pfam" id="PF00230">
    <property type="entry name" value="MIP"/>
    <property type="match status" value="1"/>
</dbReference>
<feature type="compositionally biased region" description="Acidic residues" evidence="9">
    <location>
        <begin position="371"/>
        <end position="381"/>
    </location>
</feature>
<keyword evidence="4" id="KW-1003">Cell membrane</keyword>
<comment type="subcellular location">
    <subcellularLocation>
        <location evidence="1">Cell membrane</location>
        <topology evidence="1">Multi-pass membrane protein</topology>
    </subcellularLocation>
</comment>
<feature type="region of interest" description="Disordered" evidence="9">
    <location>
        <begin position="326"/>
        <end position="381"/>
    </location>
</feature>
<feature type="transmembrane region" description="Helical" evidence="10">
    <location>
        <begin position="109"/>
        <end position="129"/>
    </location>
</feature>
<evidence type="ECO:0000256" key="6">
    <source>
        <dbReference type="ARBA" id="ARBA00022989"/>
    </source>
</evidence>
<dbReference type="PANTHER" id="PTHR19139:SF199">
    <property type="entry name" value="MIP17260P"/>
    <property type="match status" value="1"/>
</dbReference>
<keyword evidence="3 8" id="KW-0813">Transport</keyword>
<dbReference type="SUPFAM" id="SSF81338">
    <property type="entry name" value="Aquaporin-like"/>
    <property type="match status" value="1"/>
</dbReference>
<dbReference type="PANTHER" id="PTHR19139">
    <property type="entry name" value="AQUAPORIN TRANSPORTER"/>
    <property type="match status" value="1"/>
</dbReference>
<evidence type="ECO:0000313" key="11">
    <source>
        <dbReference type="EMBL" id="PJJ77142.1"/>
    </source>
</evidence>
<evidence type="ECO:0000256" key="3">
    <source>
        <dbReference type="ARBA" id="ARBA00022448"/>
    </source>
</evidence>
<keyword evidence="5 8" id="KW-0812">Transmembrane</keyword>
<dbReference type="PRINTS" id="PR00783">
    <property type="entry name" value="MINTRINSICP"/>
</dbReference>
<dbReference type="InterPro" id="IPR022357">
    <property type="entry name" value="MIP_CS"/>
</dbReference>
<feature type="transmembrane region" description="Helical" evidence="10">
    <location>
        <begin position="211"/>
        <end position="232"/>
    </location>
</feature>
<feature type="transmembrane region" description="Helical" evidence="10">
    <location>
        <begin position="252"/>
        <end position="271"/>
    </location>
</feature>
<dbReference type="PROSITE" id="PS00221">
    <property type="entry name" value="MIP"/>
    <property type="match status" value="1"/>
</dbReference>
<evidence type="ECO:0000256" key="1">
    <source>
        <dbReference type="ARBA" id="ARBA00004651"/>
    </source>
</evidence>
<dbReference type="RefSeq" id="WP_157802447.1">
    <property type="nucleotide sequence ID" value="NZ_BOOX01000004.1"/>
</dbReference>
<dbReference type="EMBL" id="PGFE01000001">
    <property type="protein sequence ID" value="PJJ77142.1"/>
    <property type="molecule type" value="Genomic_DNA"/>
</dbReference>
<organism evidence="11 12">
    <name type="scientific">Sediminihabitans luteus</name>
    <dbReference type="NCBI Taxonomy" id="1138585"/>
    <lineage>
        <taxon>Bacteria</taxon>
        <taxon>Bacillati</taxon>
        <taxon>Actinomycetota</taxon>
        <taxon>Actinomycetes</taxon>
        <taxon>Micrococcales</taxon>
        <taxon>Cellulomonadaceae</taxon>
        <taxon>Sediminihabitans</taxon>
    </lineage>
</organism>
<name>A0A2M9CYX6_9CELL</name>
<dbReference type="GO" id="GO:0005886">
    <property type="term" value="C:plasma membrane"/>
    <property type="evidence" value="ECO:0007669"/>
    <property type="project" value="UniProtKB-SubCell"/>
</dbReference>
<evidence type="ECO:0000256" key="7">
    <source>
        <dbReference type="ARBA" id="ARBA00023136"/>
    </source>
</evidence>
<evidence type="ECO:0000256" key="2">
    <source>
        <dbReference type="ARBA" id="ARBA00006175"/>
    </source>
</evidence>
<proteinExistence type="inferred from homology"/>
<dbReference type="GO" id="GO:0015250">
    <property type="term" value="F:water channel activity"/>
    <property type="evidence" value="ECO:0007669"/>
    <property type="project" value="TreeGrafter"/>
</dbReference>
<dbReference type="Proteomes" id="UP000231693">
    <property type="component" value="Unassembled WGS sequence"/>
</dbReference>
<keyword evidence="7 10" id="KW-0472">Membrane</keyword>
<reference evidence="11 12" key="1">
    <citation type="submission" date="2017-11" db="EMBL/GenBank/DDBJ databases">
        <title>Genomic Encyclopedia of Archaeal and Bacterial Type Strains, Phase II (KMG-II): From Individual Species to Whole Genera.</title>
        <authorList>
            <person name="Goeker M."/>
        </authorList>
    </citation>
    <scope>NUCLEOTIDE SEQUENCE [LARGE SCALE GENOMIC DNA]</scope>
    <source>
        <strain evidence="11 12">DSM 25478</strain>
    </source>
</reference>
<evidence type="ECO:0000256" key="10">
    <source>
        <dbReference type="SAM" id="Phobius"/>
    </source>
</evidence>
<dbReference type="InterPro" id="IPR000425">
    <property type="entry name" value="MIP"/>
</dbReference>
<keyword evidence="6 10" id="KW-1133">Transmembrane helix</keyword>
<dbReference type="Gene3D" id="1.20.1080.10">
    <property type="entry name" value="Glycerol uptake facilitator protein"/>
    <property type="match status" value="1"/>
</dbReference>
<evidence type="ECO:0000256" key="5">
    <source>
        <dbReference type="ARBA" id="ARBA00022692"/>
    </source>
</evidence>